<dbReference type="PROSITE" id="PS01187">
    <property type="entry name" value="EGF_CA"/>
    <property type="match status" value="4"/>
</dbReference>
<feature type="domain" description="Ig-like" evidence="16">
    <location>
        <begin position="1794"/>
        <end position="1882"/>
    </location>
</feature>
<reference evidence="18" key="2">
    <citation type="submission" date="2025-09" db="UniProtKB">
        <authorList>
            <consortium name="Ensembl"/>
        </authorList>
    </citation>
    <scope>IDENTIFICATION</scope>
</reference>
<feature type="domain" description="EGF-like" evidence="15">
    <location>
        <begin position="4952"/>
        <end position="4991"/>
    </location>
</feature>
<dbReference type="FunFam" id="2.60.40.10:FF:000675">
    <property type="entry name" value="Hemicentin 1"/>
    <property type="match status" value="1"/>
</dbReference>
<dbReference type="FunFam" id="2.10.25.10:FF:000010">
    <property type="entry name" value="Pro-epidermal growth factor"/>
    <property type="match status" value="1"/>
</dbReference>
<feature type="domain" description="Ig-like" evidence="16">
    <location>
        <begin position="678"/>
        <end position="762"/>
    </location>
</feature>
<keyword evidence="4" id="KW-0272">Extracellular matrix</keyword>
<dbReference type="InterPro" id="IPR003599">
    <property type="entry name" value="Ig_sub"/>
</dbReference>
<evidence type="ECO:0000313" key="18">
    <source>
        <dbReference type="Ensembl" id="ENSGMOP00000011586.2"/>
    </source>
</evidence>
<feature type="domain" description="Ig-like" evidence="16">
    <location>
        <begin position="2266"/>
        <end position="2339"/>
    </location>
</feature>
<dbReference type="InterPro" id="IPR026823">
    <property type="entry name" value="cEGF"/>
</dbReference>
<dbReference type="SMART" id="SM00682">
    <property type="entry name" value="G2F"/>
    <property type="match status" value="1"/>
</dbReference>
<feature type="domain" description="Ig-like" evidence="16">
    <location>
        <begin position="1327"/>
        <end position="1416"/>
    </location>
</feature>
<dbReference type="Pfam" id="PF07645">
    <property type="entry name" value="EGF_CA"/>
    <property type="match status" value="6"/>
</dbReference>
<dbReference type="InterPro" id="IPR009017">
    <property type="entry name" value="GFP"/>
</dbReference>
<dbReference type="CDD" id="cd00096">
    <property type="entry name" value="Ig"/>
    <property type="match status" value="12"/>
</dbReference>
<dbReference type="FunFam" id="2.60.40.10:FF:000130">
    <property type="entry name" value="Hemicentin 1"/>
    <property type="match status" value="14"/>
</dbReference>
<dbReference type="SMART" id="SM00409">
    <property type="entry name" value="IG"/>
    <property type="match status" value="42"/>
</dbReference>
<dbReference type="PROSITE" id="PS50026">
    <property type="entry name" value="EGF_3"/>
    <property type="match status" value="5"/>
</dbReference>
<feature type="domain" description="Ig-like" evidence="16">
    <location>
        <begin position="428"/>
        <end position="514"/>
    </location>
</feature>
<dbReference type="SUPFAM" id="SSF48726">
    <property type="entry name" value="Immunoglobulin"/>
    <property type="match status" value="42"/>
</dbReference>
<keyword evidence="3" id="KW-0964">Secreted</keyword>
<organism evidence="18 19">
    <name type="scientific">Gadus morhua</name>
    <name type="common">Atlantic cod</name>
    <dbReference type="NCBI Taxonomy" id="8049"/>
    <lineage>
        <taxon>Eukaryota</taxon>
        <taxon>Metazoa</taxon>
        <taxon>Chordata</taxon>
        <taxon>Craniata</taxon>
        <taxon>Vertebrata</taxon>
        <taxon>Euteleostomi</taxon>
        <taxon>Actinopterygii</taxon>
        <taxon>Neopterygii</taxon>
        <taxon>Teleostei</taxon>
        <taxon>Neoteleostei</taxon>
        <taxon>Acanthomorphata</taxon>
        <taxon>Zeiogadaria</taxon>
        <taxon>Gadariae</taxon>
        <taxon>Gadiformes</taxon>
        <taxon>Gadoidei</taxon>
        <taxon>Gadidae</taxon>
        <taxon>Gadus</taxon>
    </lineage>
</organism>
<reference evidence="18" key="1">
    <citation type="submission" date="2025-08" db="UniProtKB">
        <authorList>
            <consortium name="Ensembl"/>
        </authorList>
    </citation>
    <scope>IDENTIFICATION</scope>
</reference>
<dbReference type="FunFam" id="2.60.40.10:FF:001139">
    <property type="entry name" value="Hemicentin 1"/>
    <property type="match status" value="1"/>
</dbReference>
<dbReference type="InterPro" id="IPR056861">
    <property type="entry name" value="HMCN1-like_VWA"/>
</dbReference>
<dbReference type="PROSITE" id="PS50993">
    <property type="entry name" value="NIDOGEN_G2"/>
    <property type="match status" value="1"/>
</dbReference>
<feature type="domain" description="Ig-like" evidence="16">
    <location>
        <begin position="1147"/>
        <end position="1224"/>
    </location>
</feature>
<feature type="domain" description="Ig-like" evidence="16">
    <location>
        <begin position="1887"/>
        <end position="1976"/>
    </location>
</feature>
<dbReference type="PROSITE" id="PS00010">
    <property type="entry name" value="ASX_HYDROXYL"/>
    <property type="match status" value="4"/>
</dbReference>
<feature type="domain" description="Ig-like" evidence="16">
    <location>
        <begin position="1515"/>
        <end position="1603"/>
    </location>
</feature>
<dbReference type="InterPro" id="IPR049883">
    <property type="entry name" value="NOTCH1_EGF-like"/>
</dbReference>
<dbReference type="GO" id="GO:0030424">
    <property type="term" value="C:axon"/>
    <property type="evidence" value="ECO:0007669"/>
    <property type="project" value="TreeGrafter"/>
</dbReference>
<evidence type="ECO:0000256" key="3">
    <source>
        <dbReference type="ARBA" id="ARBA00022525"/>
    </source>
</evidence>
<keyword evidence="8" id="KW-0677">Repeat</keyword>
<feature type="domain" description="Ig-like" evidence="16">
    <location>
        <begin position="2344"/>
        <end position="2431"/>
    </location>
</feature>
<keyword evidence="6" id="KW-0716">Sensory transduction</keyword>
<dbReference type="InterPro" id="IPR050958">
    <property type="entry name" value="Cell_Adh-Cytoskel_Orgn"/>
</dbReference>
<feature type="domain" description="Ig-like" evidence="16">
    <location>
        <begin position="1701"/>
        <end position="1789"/>
    </location>
</feature>
<dbReference type="FunFam" id="2.60.40.10:FF:001075">
    <property type="entry name" value="Hemicentin 1"/>
    <property type="match status" value="1"/>
</dbReference>
<dbReference type="Pfam" id="PF23560">
    <property type="entry name" value="GBD_Hemicentin"/>
    <property type="match status" value="1"/>
</dbReference>
<feature type="signal peptide" evidence="14">
    <location>
        <begin position="1"/>
        <end position="19"/>
    </location>
</feature>
<feature type="domain" description="Ig-like" evidence="16">
    <location>
        <begin position="4322"/>
        <end position="4407"/>
    </location>
</feature>
<evidence type="ECO:0000259" key="17">
    <source>
        <dbReference type="PROSITE" id="PS50993"/>
    </source>
</evidence>
<dbReference type="FunFam" id="3.40.50.410:FF:000032">
    <property type="entry name" value="Hemicentin 1"/>
    <property type="match status" value="1"/>
</dbReference>
<feature type="domain" description="Ig-like" evidence="16">
    <location>
        <begin position="4078"/>
        <end position="4167"/>
    </location>
</feature>
<evidence type="ECO:0000256" key="9">
    <source>
        <dbReference type="ARBA" id="ARBA00022837"/>
    </source>
</evidence>
<evidence type="ECO:0000256" key="8">
    <source>
        <dbReference type="ARBA" id="ARBA00022737"/>
    </source>
</evidence>
<feature type="domain" description="Ig-like" evidence="16">
    <location>
        <begin position="2073"/>
        <end position="2159"/>
    </location>
</feature>
<dbReference type="Pfam" id="PF07679">
    <property type="entry name" value="I-set"/>
    <property type="match status" value="28"/>
</dbReference>
<dbReference type="InterPro" id="IPR013098">
    <property type="entry name" value="Ig_I-set"/>
</dbReference>
<dbReference type="GeneTree" id="ENSGT00940000154614"/>
<feature type="domain" description="Ig-like" evidence="16">
    <location>
        <begin position="3717"/>
        <end position="3805"/>
    </location>
</feature>
<feature type="domain" description="Ig-like" evidence="16">
    <location>
        <begin position="1056"/>
        <end position="1142"/>
    </location>
</feature>
<feature type="domain" description="Ig-like" evidence="16">
    <location>
        <begin position="1230"/>
        <end position="1325"/>
    </location>
</feature>
<dbReference type="InterPro" id="IPR036383">
    <property type="entry name" value="TSP1_rpt_sf"/>
</dbReference>
<feature type="domain" description="EGF-like" evidence="15">
    <location>
        <begin position="5268"/>
        <end position="5307"/>
    </location>
</feature>
<dbReference type="InterPro" id="IPR013783">
    <property type="entry name" value="Ig-like_fold"/>
</dbReference>
<feature type="domain" description="Ig-like" evidence="16">
    <location>
        <begin position="516"/>
        <end position="673"/>
    </location>
</feature>
<evidence type="ECO:0000256" key="12">
    <source>
        <dbReference type="ARBA" id="ARBA00023319"/>
    </source>
</evidence>
<dbReference type="SUPFAM" id="SSF82895">
    <property type="entry name" value="TSP-1 type 1 repeat"/>
    <property type="match status" value="5"/>
</dbReference>
<comment type="subcellular location">
    <subcellularLocation>
        <location evidence="2">Cleavage furrow</location>
    </subcellularLocation>
    <subcellularLocation>
        <location evidence="1">Secreted</location>
        <location evidence="1">Extracellular space</location>
        <location evidence="1">Extracellular matrix</location>
    </subcellularLocation>
</comment>
<feature type="domain" description="Ig-like" evidence="16">
    <location>
        <begin position="865"/>
        <end position="955"/>
    </location>
</feature>
<feature type="domain" description="EGF-like" evidence="15">
    <location>
        <begin position="5160"/>
        <end position="5200"/>
    </location>
</feature>
<feature type="domain" description="Ig-like" evidence="16">
    <location>
        <begin position="1421"/>
        <end position="1510"/>
    </location>
</feature>
<dbReference type="FunFam" id="2.20.100.10:FF:000007">
    <property type="entry name" value="Thrombospondin 1"/>
    <property type="match status" value="3"/>
</dbReference>
<dbReference type="SUPFAM" id="SSF57184">
    <property type="entry name" value="Growth factor receptor domain"/>
    <property type="match status" value="3"/>
</dbReference>
<dbReference type="Ensembl" id="ENSGMOT00000011901.2">
    <property type="protein sequence ID" value="ENSGMOP00000011586.2"/>
    <property type="gene ID" value="ENSGMOG00000010733.2"/>
</dbReference>
<proteinExistence type="predicted"/>
<dbReference type="GO" id="GO:0032154">
    <property type="term" value="C:cleavage furrow"/>
    <property type="evidence" value="ECO:0007669"/>
    <property type="project" value="UniProtKB-SubCell"/>
</dbReference>
<dbReference type="SMART" id="SM00406">
    <property type="entry name" value="IGv"/>
    <property type="match status" value="22"/>
</dbReference>
<keyword evidence="5 13" id="KW-0245">EGF-like domain</keyword>
<dbReference type="FunFam" id="2.20.100.10:FF:000002">
    <property type="entry name" value="Unc-5 netrin receptor C"/>
    <property type="match status" value="1"/>
</dbReference>
<feature type="domain" description="Ig-like" evidence="16">
    <location>
        <begin position="1608"/>
        <end position="1696"/>
    </location>
</feature>
<feature type="domain" description="Ig-like" evidence="16">
    <location>
        <begin position="2627"/>
        <end position="2721"/>
    </location>
</feature>
<feature type="domain" description="Ig-like" evidence="16">
    <location>
        <begin position="2531"/>
        <end position="2622"/>
    </location>
</feature>
<dbReference type="GO" id="GO:0043025">
    <property type="term" value="C:neuronal cell body"/>
    <property type="evidence" value="ECO:0007669"/>
    <property type="project" value="TreeGrafter"/>
</dbReference>
<comment type="caution">
    <text evidence="13">Lacks conserved residue(s) required for the propagation of feature annotation.</text>
</comment>
<dbReference type="OMA" id="FPSIHWM"/>
<dbReference type="InterPro" id="IPR009030">
    <property type="entry name" value="Growth_fac_rcpt_cys_sf"/>
</dbReference>
<dbReference type="GO" id="GO:0007156">
    <property type="term" value="P:homophilic cell adhesion via plasma membrane adhesion molecules"/>
    <property type="evidence" value="ECO:0007669"/>
    <property type="project" value="TreeGrafter"/>
</dbReference>
<feature type="domain" description="Ig-like" evidence="16">
    <location>
        <begin position="3988"/>
        <end position="4073"/>
    </location>
</feature>
<dbReference type="PANTHER" id="PTHR45080:SF28">
    <property type="entry name" value="HEMICENTIN-2"/>
    <property type="match status" value="1"/>
</dbReference>
<keyword evidence="19" id="KW-1185">Reference proteome</keyword>
<dbReference type="InterPro" id="IPR018097">
    <property type="entry name" value="EGF_Ca-bd_CS"/>
</dbReference>
<evidence type="ECO:0000256" key="6">
    <source>
        <dbReference type="ARBA" id="ARBA00022606"/>
    </source>
</evidence>
<evidence type="ECO:0000259" key="15">
    <source>
        <dbReference type="PROSITE" id="PS50026"/>
    </source>
</evidence>
<dbReference type="Pfam" id="PF07474">
    <property type="entry name" value="G2F"/>
    <property type="match status" value="1"/>
</dbReference>
<dbReference type="Pfam" id="PF12662">
    <property type="entry name" value="cEGF"/>
    <property type="match status" value="1"/>
</dbReference>
<keyword evidence="11" id="KW-0325">Glycoprotein</keyword>
<dbReference type="InterPro" id="IPR000742">
    <property type="entry name" value="EGF"/>
</dbReference>
<feature type="domain" description="EGF-like" evidence="15">
    <location>
        <begin position="5117"/>
        <end position="5152"/>
    </location>
</feature>
<keyword evidence="7 14" id="KW-0732">Signal</keyword>
<dbReference type="FunFam" id="2.60.40.10:FF:000726">
    <property type="entry name" value="Hemicentin 1"/>
    <property type="match status" value="1"/>
</dbReference>
<feature type="domain" description="Ig-like" evidence="16">
    <location>
        <begin position="3810"/>
        <end position="3896"/>
    </location>
</feature>
<keyword evidence="9" id="KW-0106">Calcium</keyword>
<accession>A0A8C4ZBX3</accession>
<dbReference type="PANTHER" id="PTHR45080">
    <property type="entry name" value="CONTACTIN 5"/>
    <property type="match status" value="1"/>
</dbReference>
<dbReference type="FunFam" id="2.60.40.10:FF:000285">
    <property type="entry name" value="Hemicentin 1"/>
    <property type="match status" value="4"/>
</dbReference>
<dbReference type="Gene3D" id="2.20.100.10">
    <property type="entry name" value="Thrombospondin type-1 (TSP1) repeat"/>
    <property type="match status" value="4"/>
</dbReference>
<dbReference type="InterPro" id="IPR036465">
    <property type="entry name" value="vWFA_dom_sf"/>
</dbReference>
<feature type="domain" description="Ig-like" evidence="16">
    <location>
        <begin position="4172"/>
        <end position="4205"/>
    </location>
</feature>
<dbReference type="SMART" id="SM00209">
    <property type="entry name" value="TSP1"/>
    <property type="match status" value="5"/>
</dbReference>
<dbReference type="SMART" id="SM00181">
    <property type="entry name" value="EGF"/>
    <property type="match status" value="8"/>
</dbReference>
<feature type="domain" description="Ig-like" evidence="16">
    <location>
        <begin position="3440"/>
        <end position="3528"/>
    </location>
</feature>
<feature type="domain" description="Ig-like" evidence="16">
    <location>
        <begin position="769"/>
        <end position="860"/>
    </location>
</feature>
<dbReference type="GO" id="GO:0050808">
    <property type="term" value="P:synapse organization"/>
    <property type="evidence" value="ECO:0007669"/>
    <property type="project" value="TreeGrafter"/>
</dbReference>
<dbReference type="SUPFAM" id="SSF53300">
    <property type="entry name" value="vWA-like"/>
    <property type="match status" value="1"/>
</dbReference>
<feature type="chain" id="PRO_5034744419" evidence="14">
    <location>
        <begin position="20"/>
        <end position="5471"/>
    </location>
</feature>
<dbReference type="InterPro" id="IPR006605">
    <property type="entry name" value="G2_nidogen/fibulin_G2F"/>
</dbReference>
<dbReference type="InterPro" id="IPR013151">
    <property type="entry name" value="Immunoglobulin_dom"/>
</dbReference>
<feature type="domain" description="Ig-like" evidence="16">
    <location>
        <begin position="2438"/>
        <end position="2526"/>
    </location>
</feature>
<name>A0A8C4ZBX3_GADMO</name>
<dbReference type="FunFam" id="2.60.40.10:FF:000279">
    <property type="entry name" value="Hemicentin 1"/>
    <property type="match status" value="1"/>
</dbReference>
<dbReference type="Pfam" id="PF00047">
    <property type="entry name" value="ig"/>
    <property type="match status" value="1"/>
</dbReference>
<evidence type="ECO:0000256" key="14">
    <source>
        <dbReference type="SAM" id="SignalP"/>
    </source>
</evidence>
<feature type="domain" description="Ig-like" evidence="16">
    <location>
        <begin position="3155"/>
        <end position="3248"/>
    </location>
</feature>
<evidence type="ECO:0000256" key="2">
    <source>
        <dbReference type="ARBA" id="ARBA00004626"/>
    </source>
</evidence>
<feature type="domain" description="EGF-like" evidence="15">
    <location>
        <begin position="5037"/>
        <end position="5074"/>
    </location>
</feature>
<dbReference type="FunFam" id="2.10.25.10:FF:000352">
    <property type="entry name" value="Hemicentin 1"/>
    <property type="match status" value="1"/>
</dbReference>
<feature type="domain" description="Nidogen G2 beta-barrel" evidence="17">
    <location>
        <begin position="4717"/>
        <end position="4938"/>
    </location>
</feature>
<dbReference type="FunFam" id="2.10.25.10:FF:000385">
    <property type="entry name" value="Hemicentin 1"/>
    <property type="match status" value="1"/>
</dbReference>
<feature type="disulfide bond" evidence="13">
    <location>
        <begin position="4956"/>
        <end position="4966"/>
    </location>
</feature>
<dbReference type="FunFam" id="2.10.25.10:FF:000238">
    <property type="entry name" value="Hemicentin 1"/>
    <property type="match status" value="1"/>
</dbReference>
<feature type="domain" description="Ig-like" evidence="16">
    <location>
        <begin position="1980"/>
        <end position="2068"/>
    </location>
</feature>
<dbReference type="InterPro" id="IPR000884">
    <property type="entry name" value="TSP1_rpt"/>
</dbReference>
<dbReference type="Gene3D" id="2.60.40.10">
    <property type="entry name" value="Immunoglobulins"/>
    <property type="match status" value="43"/>
</dbReference>
<dbReference type="FunFam" id="2.20.100.10:FF:000067">
    <property type="entry name" value="Hemicentin 1"/>
    <property type="match status" value="1"/>
</dbReference>
<dbReference type="PROSITE" id="PS01186">
    <property type="entry name" value="EGF_2"/>
    <property type="match status" value="2"/>
</dbReference>
<dbReference type="Gene3D" id="2.10.25.10">
    <property type="entry name" value="Laminin"/>
    <property type="match status" value="8"/>
</dbReference>
<dbReference type="FunFam" id="2.60.40.10:FF:000706">
    <property type="entry name" value="Hemicentin 1"/>
    <property type="match status" value="1"/>
</dbReference>
<dbReference type="GO" id="GO:0005509">
    <property type="term" value="F:calcium ion binding"/>
    <property type="evidence" value="ECO:0007669"/>
    <property type="project" value="InterPro"/>
</dbReference>
<dbReference type="CDD" id="cd00255">
    <property type="entry name" value="nidG2"/>
    <property type="match status" value="1"/>
</dbReference>
<feature type="domain" description="Ig-like" evidence="16">
    <location>
        <begin position="3253"/>
        <end position="3342"/>
    </location>
</feature>
<dbReference type="SMART" id="SM00179">
    <property type="entry name" value="EGF_CA"/>
    <property type="match status" value="8"/>
</dbReference>
<dbReference type="SMART" id="SM00408">
    <property type="entry name" value="IGc2"/>
    <property type="match status" value="42"/>
</dbReference>
<sequence length="5471" mass="582762">MDTRLLWLFSQLLVAFCTGQDTETEPEQPEEIPEGASTLAFVFDVTGSMYDDLVQVIEGASKILETSLSRPKRPLYNFALVPFHDPEIGPVTITTDPKKFQYELRELYVQGGGDCPEMSIGAIKIALEISLPGSFIYVFTDARSKDYKLTHEVLQLIQQKQSQVVFVLTGDCDDRTHEGYRAYEEIASTSSGQVFHLDKKQVNEVLKWVEEAVQSSKVHLLSTDHSEGLSHTWQMPFDPSLKEVTVALSGPAPHIEIRNPQGRLMGASDGLTELLHIQNSAKVVNIKDPLPGMWSIKTSSQGRHSVRISGLSTIDFRAGFSQKLTLDFRRTSRRPVQGIPTHILLNTTGLAPPALLDRLELVSITGEVVKTLPILSYPGRHPFSLWNISEFIPPSEAFFLRVSGYDREGVLFQRVSSVSFSSIVPDAPSVVMPATTPGYYLQGGAIPCLVDSLIPYTVRFTRDGRRLGADQLFRESDTASWEIPLVTLKDEGHYECIAISSAGTGRARTFLDVSEPPPTVMAGANVTAPPGSGALLTCSVVSSVPFNLTWLRGGQVAPGAPRGALSLELSAVGPEHAGWYQCLAANEGGVASAQVHLTVQEPPTVSVQPQNQTFVSGQEARISCSARGHPPPSHRVSPDGALVIRATGRGDAGVYGCLATNQAGTHAQSSTLTYIESPVVTAALTEILVGLGETAVMACSATGIPQPEIWWYKGETRWGQSPRVEVDALGGTMTINDTRAADAGDYTCVAGNSAGTSSGSITLDVGALPTFSQQPADVWADLGSNVTLACVAQGYPEPLVTWRRGDGSSLLQRSPSPSTVSQSRGGLHLINLWVEDEAVYVCEAQNHFGSAQARAKVTVTGLVAPLLAPGPGMLSVVEQQPLTLPCLLLAGNPLPQRQWLHNHGLLTSDQYVTVRRDGSLHIERVRLEDAGEYTCLAENLVGASNHSTLLQVYVTPTILHGPQVFGTVEGTGLALPCRANGLPPPEITWAKAGQQLDLGGPAFSLDPDGSLRISSPSGEETGEFVCTATNAAGSSSRKVQLTVYVRPRPSGGDGGPAGPAEPPRVSVVQGQDVTLPCGVHSFPPPTITWARGRQLISPFSPRYTHLPSGSMRLLESRVPDSGLYVCVASNIAGNLSQSIHLSVLVPPSIQPGPRVMKVALGHPVELPCVALGDPPPSISWSRDGARYPAAADGSLALGAVGLEDQGTYACRASSSAGSAEARVQLLVQVPPVVEVLEPPFNSPLQERVANQRIAFPCPATGLPKPVIRWLRDGVELSGSEPGVSILEDGTLLLLSSVSPLDSGEYSCTAANDAGSTQKKYQLKVNVPPVFRGEALPGNVSVVLSQPASLSCDVTGSPAPFVTWYKDGNLVVPGNSVQILDGGRTLRLLKAAPADAGSYSCKAINIAGSTDKDFFLDVLVPPSIIGTASPKDLSSVLNQELSLECKVKGQPFPTIQWYKDRKPVFLGDPNLEVTDRGQLLRIRSSRLGDAARYQCSASNAAGRLLKDFNLSVYVPPSIRGGNVTSAVVAVLDSAVTLECEARGVPQPAVTWYRGGQVLLSSRQAQYGERGRFLEIPRAQARDAGSYACRVTSVAGAAEKSYELDVYLPPTVTGGDGPTERRVVLWKALVLGCQASGHPPPSLTWLKDGVPVQDGGGVAVAQEGAELRIAAADVSDAGHYVCVATSVAGEKAVQYDVTVLVPPYIEGSAEVTEVTVVLDSPLELECYATGAPAPSVRWVKDGQPLGQGEGVRVAAGGRRLLLARAQASDTARFQCVATNEAGEHDRDFNVAVHVPPSIRPSGPPDRSVVLHGALSLQCVPSGAPTPSITWLKDGRPVDTAQEHLKLQSAGRVLQVTQARLEDSGRYSCVATNAAGEVQQHLRLSVHEPPRIPYSGEVVNQTILSGFSTQLECKATGSPIPAITWYKDGRPLSGAGGGVALLRRGTVLEVGRARVTDAGLYRCVAANVAGSAEASTRLHVHVPPLISSRGGTVTVVVNEAARLDCEATGLPPPSLTWLKDGRPVASVSDGIQVLSGGRQLSLTSSQVSDTGSYTCVAVNSGGEQQREYDLRVYVPPNISGEEANATVMLGGPVELLCQSDAIPPPTLSWRKDGRLLFRKPGLSVSENGRLLKIDSSQVQDSGRYTCEATNVAGKTEKNYNLNVWVSPSIRASEDGTPLTVVEGSLITLVCESNGIPPPSLAWRKNGAELKADPRVRVLSGGRQLQISRAERADSASYTCTATSSAGTASKEYSLQVYGTTTSVHHPYTEGGDIRLRCDANGVPRPAVTWLKDGRPITGQLGAALLDEGRLLQITDAKVSDTGRYSCVAVNVAGQADSRHDVSVHVPPSIAGQLVVPENVSVVVKNPLALTCEASGIPLPAITWLKDQQPITASSSVRILSGGRSLRLTHAAAEDAGRYTCVVTNSVGEERKTFDLDVLVPPSIVHEGTLVDTKVKEKHNITLSCEAAGNPVPELRWQKDGRPLPPDGRHQVLSHGRRLHLSGAAVSDTGRYSCLASNSAGERSRHININVLVSPTIAGSGPEGSAEEVTVTLSNPTSLVCEVQSYPAALVTWLKDGRPFQSGRSVRVLPGGRTLQILSATEEHAGRYTCVATNEAGETLKNYEVKVFVPPQINKNDIPGEGLNPKELKVKVNHSLTLHCEAQAVPTPALQWYKDGQVLRADAHVSITAGGRVVQIQQAQVEDTGRYTCIATNVAGEDEKDFDVNIQVPPSFNRAGDTISPPGSGGEAKEVVLNNPLSLYCETNAVPPPTLSWYKDGRPLASNDRVLILPGARVLQIPRAQADDSGRYTCVAVNEAGEDSLQYDVRILLPPVIRGGETDLPDEVTVLVNKTTQLECHVDGSPAPKTTWLKDSQPISSEGRYRLLPNGRTLQVLNAQVSDTGRYVCVADNVAGSAEKSFNVNVHLPPSIVGPSPETQMVVVNHFISLTCEASGFPPPSLRWLRGRGPVEPHSNAVIMPGYYIRCESKSRFYNDLPCVPIEQGDTWCTYTAFLHGVHIHGFPGVVVSLGGRTLQILRVSDTGQYVCKASNVAGQVDKNFHLNIYIPPSIDGPPEEHVVETISNPVTLACDASGIPPPSLTWLKDGRTLETSESLEMHILSGGSRLQIARSQPADGGRYTCVASNLEGEARKSYQLVIQVPPSISGSEMPSDVGVLLNQSVQLQCLAEGSPPPTLQWLKDGERLNGTGEGGGGRGGGSPDGAVLTVAAARPSDSAKYTCVATNSAGEDDRIFNLNVFVPPTIEGTSEPPQGLTAVLHGAVTMRCVVSGSPPPQINWLRNGLPLPVSSHVRLLSAGQALRIARTQVSDGGSYTCVASNRAGVENRHYNLQVHVPPRLDRAGSTEDVTVVRGNPASLVCIADGTPPPTLSWFRDGLELDPDLELRLLRLNTTLELPRAAPNHTARYTCRADSVAGQASRHFNLRVLEPPSINGSQVPVEVSVVVDHALELECEAWGVPSPSLTWLKDGRPLPQTDRVRLLRGGEGLVVASAQVEDTGRYTCLANSPAGDDDKEFLVRVHVPPNIAGEGAPQDVVVLRGRQVTLECQSDAVPPPTLTWLKDGSPLQASGRVRLLSQSRYLQINTAELGDHAHYTCVATNVAGETTRQFNLTVNVAPSIQPGPQSVAVLLAQPAVLGCVVEGVPHPRVTWRKHGAVLDGDHPRYTVTEDGSLLLHGAQVTDTGSYLCMATNPAGTQQRRVDLQVHVPPSVAGGRSDLTVTVNVQTTLACEATGIPKPSVSWTKNGRALNTDQKQNLYRLLSSGSLVVMAPTVEDTATYECLASNEAGEDSRTVNLTVQVPPSLADEPSELEVLRLAPVVLGCSASGVPEPAVTWSRDGVELSNQGAGYSVLPSGPLEISSAELQHAGRYLCVAQNAAGSAQRRVQLSVLETPLILEHPSHLDVILNSPVTLPCRATGSPRPSVRWQREGINTHTRGRATLVSLLISKASATDAGTYMCVAQNPAGTALGKTKLRVQVPPAISSDAARYLAPLDSSVTLRCHADGSPSPSISWHKDGGPLAESLRLRPLASGSLQIAFARPGDTGRYTCLAANPAGSASREMSLTVQIPPSIRGGALDVAVVAGGQAQLLCSAEGVPQPSLSWEKEGVPLSQSTGEFTVLPSGELLLDAAQVALPDDAGLYTCVATNAVGEDSHTVALSVHTPPVFSRLPEDVALSRGGRLTLGCGAAGAPLPKITWAFNNSTLPGSPMTPCVVAPLHVEGPPVIDGDLHSSRVEPLGGTAVLHCEVRGDPPPAITWSRGGIAMETSERVRQLTNGSLAIYGTVGEDAGSYLCVATNEAGAVEMSVFLVLQSAPSVTVEPLEALVDAGSTLLLHCRAGGEPAPLLEWSRHGRPLLASERLSTLANGSLRLSGVQREDTAEYECVARNLLGAAAARVALTVRVHGGYAEWTQWGPCSVSCGAGAQKRLRQCNKPLPANGGRHCAGLDSETRSCQGKPCPGRFIHKSVRVCVCVRSPSLPSVDGRWSEWSVWEECSRSCGQGNRTRVRSCSSPPAQHGGAVCEGRAVEAILCSVRPCPVDGKWSSWVSWGACGVSCGGGTRQRTRLCASPAPQHGGRQCEGSDVHTDFCNSEPCPVAGHWAPWSGWGGCSRTCDGGQTRRYRTCDNPRPANGGRACAGADTQIQRCNTDSCPVDGSWGSWQPWGGCSSSCGGGERTRVRLCNSPSPGNGGRPCPGDVSQLSRCHTQACPGGPQTARGSIIGNINDIEFGIAILNATVSDSQSGGRLVQATITNVPRTLGPAMRQLVSLLTPVYWTAARELGAAANGFTLTGALFRRETQVEFATGEVLRMTHIARGRDSDGAMLLDIVVNGHILQLPSHVDVAIKDYTEDYVQMGPGQLYALSTRMFSIDRESVPYSWNHTITYDAAKGKMPYLVETLHASGIKALYRPLEETLEYHIHAAIAKGDRSNQCPQGFLLDSAGPYCADENECEVGSPCSHSCHNAIGSYYCSCPQGLTISADGRSCQDIDECSVGGHMCRGDQDCENTIGSYRCVMRCGRGFRRTADGLSCTDVNECQESNPCNQRCLNTVGSYRCGCDPGYHLRNRRCLDVNECRQRVCRSDQQCRNTRGSYTCTDLCPSGMTKSSNGTCVDLDECRDGTHLCRYNQVCENTRGSYHCACPRGHRSQGVGLPCVDIDECARQPPPCAHTCSNTPGSFRCRCPPGRHLLGDGQSCAGLEQLPRYESYESYLYGYRASQGSPERLYHNLASQTSGARGPGGGASGARGPGGCPRGFEPGAGRCLDINECEVQDACQHECVNSAGSHRCLCPAGYRLMTNAKTCQDIDECLEQNIQCGANRMCFNMRGSYQCIDTPCPPNYQRDPDTGFCLKSCPPNDLECALSPYALEYKLLALPRGIGAAQDLIRLVAYTQEGVMHPRTTFLEVEPAPASPFALRDEHLKGVLFTTRALQEPRTYRMRVRALSYSQEGALEYQTTFIVYIAVSTYPY</sequence>
<dbReference type="Pfam" id="PF25106">
    <property type="entry name" value="VWA_4"/>
    <property type="match status" value="1"/>
</dbReference>
<keyword evidence="12" id="KW-0393">Immunoglobulin domain</keyword>
<feature type="disulfide bond" evidence="13">
    <location>
        <begin position="5041"/>
        <end position="5051"/>
    </location>
</feature>
<dbReference type="FunFam" id="2.60.40.10:FF:000186">
    <property type="entry name" value="Hemicentin 1"/>
    <property type="match status" value="4"/>
</dbReference>
<feature type="domain" description="Ig-like" evidence="16">
    <location>
        <begin position="2922"/>
        <end position="3056"/>
    </location>
</feature>
<dbReference type="Pfam" id="PF13927">
    <property type="entry name" value="Ig_3"/>
    <property type="match status" value="11"/>
</dbReference>
<dbReference type="Proteomes" id="UP000694546">
    <property type="component" value="Chromosome 12"/>
</dbReference>
<feature type="domain" description="Ig-like" evidence="16">
    <location>
        <begin position="3626"/>
        <end position="3710"/>
    </location>
</feature>
<feature type="disulfide bond" evidence="13">
    <location>
        <begin position="5272"/>
        <end position="5282"/>
    </location>
</feature>
<dbReference type="CDD" id="cd00054">
    <property type="entry name" value="EGF_CA"/>
    <property type="match status" value="8"/>
</dbReference>
<dbReference type="FunFam" id="2.60.40.10:FF:000032">
    <property type="entry name" value="palladin isoform X1"/>
    <property type="match status" value="3"/>
</dbReference>
<dbReference type="FunFam" id="2.10.25.10:FF:000383">
    <property type="entry name" value="Hemicentin 1"/>
    <property type="match status" value="1"/>
</dbReference>
<dbReference type="FunFam" id="2.60.40.10:FF:000890">
    <property type="entry name" value="Hemicentin 1"/>
    <property type="match status" value="1"/>
</dbReference>
<dbReference type="FunFam" id="2.60.40.10:FF:000503">
    <property type="entry name" value="Hemicentin 1"/>
    <property type="match status" value="1"/>
</dbReference>
<evidence type="ECO:0000256" key="11">
    <source>
        <dbReference type="ARBA" id="ARBA00023180"/>
    </source>
</evidence>
<dbReference type="Gene3D" id="3.40.50.410">
    <property type="entry name" value="von Willebrand factor, type A domain"/>
    <property type="match status" value="1"/>
</dbReference>
<evidence type="ECO:0000256" key="10">
    <source>
        <dbReference type="ARBA" id="ARBA00023157"/>
    </source>
</evidence>
<evidence type="ECO:0000259" key="16">
    <source>
        <dbReference type="PROSITE" id="PS50835"/>
    </source>
</evidence>
<dbReference type="Gene3D" id="2.40.155.10">
    <property type="entry name" value="Green fluorescent protein"/>
    <property type="match status" value="1"/>
</dbReference>
<dbReference type="FunFam" id="2.40.155.10:FF:000002">
    <property type="entry name" value="Hemicentin 1"/>
    <property type="match status" value="1"/>
</dbReference>
<dbReference type="InterPro" id="IPR013106">
    <property type="entry name" value="Ig_V-set"/>
</dbReference>
<evidence type="ECO:0000313" key="19">
    <source>
        <dbReference type="Proteomes" id="UP000694546"/>
    </source>
</evidence>
<dbReference type="InterPro" id="IPR003598">
    <property type="entry name" value="Ig_sub2"/>
</dbReference>
<dbReference type="FunFam" id="2.10.25.10:FF:000008">
    <property type="entry name" value="Signal peptide, CUB domain, EGF-like 2"/>
    <property type="match status" value="1"/>
</dbReference>
<feature type="domain" description="Ig-like" evidence="16">
    <location>
        <begin position="3061"/>
        <end position="3152"/>
    </location>
</feature>
<feature type="domain" description="Ig-like" evidence="16">
    <location>
        <begin position="3533"/>
        <end position="3621"/>
    </location>
</feature>
<dbReference type="Pfam" id="PF00090">
    <property type="entry name" value="TSP_1"/>
    <property type="match status" value="5"/>
</dbReference>
<dbReference type="PROSITE" id="PS50835">
    <property type="entry name" value="IG_LIKE"/>
    <property type="match status" value="42"/>
</dbReference>
<dbReference type="SUPFAM" id="SSF54511">
    <property type="entry name" value="GFP-like"/>
    <property type="match status" value="1"/>
</dbReference>
<dbReference type="InterPro" id="IPR007110">
    <property type="entry name" value="Ig-like_dom"/>
</dbReference>
<feature type="domain" description="Ig-like" evidence="16">
    <location>
        <begin position="3347"/>
        <end position="3435"/>
    </location>
</feature>
<dbReference type="PROSITE" id="PS50092">
    <property type="entry name" value="TSP1"/>
    <property type="match status" value="5"/>
</dbReference>
<gene>
    <name evidence="18" type="primary">HMCN1</name>
</gene>
<protein>
    <submittedName>
        <fullName evidence="18">Hemicentin 1</fullName>
    </submittedName>
</protein>
<evidence type="ECO:0000256" key="4">
    <source>
        <dbReference type="ARBA" id="ARBA00022530"/>
    </source>
</evidence>
<evidence type="ECO:0000256" key="7">
    <source>
        <dbReference type="ARBA" id="ARBA00022729"/>
    </source>
</evidence>
<dbReference type="InterPro" id="IPR000152">
    <property type="entry name" value="EGF-type_Asp/Asn_hydroxyl_site"/>
</dbReference>
<dbReference type="GO" id="GO:0008046">
    <property type="term" value="F:axon guidance receptor activity"/>
    <property type="evidence" value="ECO:0007669"/>
    <property type="project" value="TreeGrafter"/>
</dbReference>
<dbReference type="InterPro" id="IPR036179">
    <property type="entry name" value="Ig-like_dom_sf"/>
</dbReference>
<keyword evidence="10 13" id="KW-1015">Disulfide bond</keyword>
<dbReference type="CDD" id="cd00198">
    <property type="entry name" value="vWFA"/>
    <property type="match status" value="1"/>
</dbReference>
<evidence type="ECO:0000256" key="1">
    <source>
        <dbReference type="ARBA" id="ARBA00004498"/>
    </source>
</evidence>
<feature type="domain" description="Ig-like" evidence="16">
    <location>
        <begin position="4230"/>
        <end position="4313"/>
    </location>
</feature>
<dbReference type="InterPro" id="IPR001881">
    <property type="entry name" value="EGF-like_Ca-bd_dom"/>
</dbReference>
<evidence type="ECO:0000256" key="13">
    <source>
        <dbReference type="PROSITE-ProRule" id="PRU00076"/>
    </source>
</evidence>
<feature type="domain" description="Ig-like" evidence="16">
    <location>
        <begin position="2164"/>
        <end position="2252"/>
    </location>
</feature>
<evidence type="ECO:0000256" key="5">
    <source>
        <dbReference type="ARBA" id="ARBA00022536"/>
    </source>
</evidence>
<dbReference type="FunFam" id="2.60.40.10:FF:000708">
    <property type="entry name" value="Hemicentin 1"/>
    <property type="match status" value="1"/>
</dbReference>
<feature type="domain" description="Ig-like" evidence="16">
    <location>
        <begin position="2726"/>
        <end position="2822"/>
    </location>
</feature>
<feature type="domain" description="Ig-like" evidence="16">
    <location>
        <begin position="3901"/>
        <end position="3985"/>
    </location>
</feature>
<feature type="domain" description="Ig-like" evidence="16">
    <location>
        <begin position="2826"/>
        <end position="2917"/>
    </location>
</feature>
<feature type="domain" description="Ig-like" evidence="16">
    <location>
        <begin position="956"/>
        <end position="1042"/>
    </location>
</feature>
<dbReference type="FunFam" id="2.10.25.10:FF:000418">
    <property type="entry name" value="EGF-containing fibulin-like extracellular matrix protein 1"/>
    <property type="match status" value="1"/>
</dbReference>
<dbReference type="InterPro" id="IPR056475">
    <property type="entry name" value="GBD_Hemicentin/VWA7"/>
</dbReference>